<sequence>MGYQGYFAYRYKQTYYRQHLQYNAGPYHSGHGQQLASTVPRDPSAFNDWVADRITMLENVKICKMDSPYDEVARPDDGVGADDLGFNVVYDSDLDWFKLSGHFIDWTYTIDLDNLVFTINGKIHLRLDNMPPNLEHYTYHKGGDLPVPQEYICAKVNLWPAPDFDTEECQQKYEALRPIIVPATEWGASTWNELTASQRFSIELTHCFLRETSHRFTYAYVSYVRRDINDFCWNMLCTSIPALPIFQDDYPKGMDTFGALSCAYVVMHSLASKGPSKSLVTDYCWIRGCLITFCAHLDDPIYVAHEVEHMVQRMRRDGHAESVGIILSSQQELVVVAMDGPVIRHSPVLDIRTTPRGERPGRATDGRLILTYLLSPPLTVAPLPWRTQRCRSLIVSANLGAELPPEVIRIIINYLDIQTYISMCRVSRSIHSVCVANPRVGSYTILHRVPEFTSIFAARSANNESRLKLKCWSSRELWGPWGPWRQWGQWKAREVSSEEFEKLV</sequence>
<evidence type="ECO:0000313" key="3">
    <source>
        <dbReference type="Proteomes" id="UP000027456"/>
    </source>
</evidence>
<evidence type="ECO:0000313" key="2">
    <source>
        <dbReference type="EMBL" id="KEP47276.1"/>
    </source>
</evidence>
<dbReference type="HOGENOM" id="CLU_037547_0_0_1"/>
<dbReference type="AlphaFoldDB" id="A0A074RJP2"/>
<dbReference type="CDD" id="cd09917">
    <property type="entry name" value="F-box_SF"/>
    <property type="match status" value="1"/>
</dbReference>
<reference evidence="2 3" key="1">
    <citation type="submission" date="2013-12" db="EMBL/GenBank/DDBJ databases">
        <authorList>
            <person name="Cubeta M."/>
            <person name="Pakala S."/>
            <person name="Fedorova N."/>
            <person name="Thomas E."/>
            <person name="Dean R."/>
            <person name="Jabaji S."/>
            <person name="Neate S."/>
            <person name="Toda T."/>
            <person name="Tavantzis S."/>
            <person name="Vilgalys R."/>
            <person name="Bharathan N."/>
            <person name="Pakala S."/>
            <person name="Losada L.S."/>
            <person name="Zafar N."/>
            <person name="Nierman W."/>
        </authorList>
    </citation>
    <scope>NUCLEOTIDE SEQUENCE [LARGE SCALE GENOMIC DNA]</scope>
    <source>
        <strain evidence="2 3">123E</strain>
    </source>
</reference>
<dbReference type="Proteomes" id="UP000027456">
    <property type="component" value="Unassembled WGS sequence"/>
</dbReference>
<dbReference type="SUPFAM" id="SSF81383">
    <property type="entry name" value="F-box domain"/>
    <property type="match status" value="1"/>
</dbReference>
<evidence type="ECO:0000259" key="1">
    <source>
        <dbReference type="Pfam" id="PF00646"/>
    </source>
</evidence>
<organism evidence="2 3">
    <name type="scientific">Rhizoctonia solani 123E</name>
    <dbReference type="NCBI Taxonomy" id="1423351"/>
    <lineage>
        <taxon>Eukaryota</taxon>
        <taxon>Fungi</taxon>
        <taxon>Dikarya</taxon>
        <taxon>Basidiomycota</taxon>
        <taxon>Agaricomycotina</taxon>
        <taxon>Agaricomycetes</taxon>
        <taxon>Cantharellales</taxon>
        <taxon>Ceratobasidiaceae</taxon>
        <taxon>Rhizoctonia</taxon>
    </lineage>
</organism>
<gene>
    <name evidence="2" type="ORF">V565_161690</name>
</gene>
<proteinExistence type="predicted"/>
<dbReference type="OrthoDB" id="2782847at2759"/>
<accession>A0A074RJP2</accession>
<protein>
    <submittedName>
        <fullName evidence="2">F-box protein</fullName>
    </submittedName>
</protein>
<keyword evidence="3" id="KW-1185">Reference proteome</keyword>
<dbReference type="InterPro" id="IPR001810">
    <property type="entry name" value="F-box_dom"/>
</dbReference>
<dbReference type="InterPro" id="IPR036047">
    <property type="entry name" value="F-box-like_dom_sf"/>
</dbReference>
<dbReference type="EMBL" id="AZST01000789">
    <property type="protein sequence ID" value="KEP47276.1"/>
    <property type="molecule type" value="Genomic_DNA"/>
</dbReference>
<comment type="caution">
    <text evidence="2">The sequence shown here is derived from an EMBL/GenBank/DDBJ whole genome shotgun (WGS) entry which is preliminary data.</text>
</comment>
<feature type="domain" description="F-box" evidence="1">
    <location>
        <begin position="402"/>
        <end position="434"/>
    </location>
</feature>
<name>A0A074RJP2_9AGAM</name>
<dbReference type="Pfam" id="PF00646">
    <property type="entry name" value="F-box"/>
    <property type="match status" value="1"/>
</dbReference>